<evidence type="ECO:0000313" key="1">
    <source>
        <dbReference type="EMBL" id="OJJ45103.1"/>
    </source>
</evidence>
<organism evidence="1 2">
    <name type="scientific">Penicilliopsis zonata CBS 506.65</name>
    <dbReference type="NCBI Taxonomy" id="1073090"/>
    <lineage>
        <taxon>Eukaryota</taxon>
        <taxon>Fungi</taxon>
        <taxon>Dikarya</taxon>
        <taxon>Ascomycota</taxon>
        <taxon>Pezizomycotina</taxon>
        <taxon>Eurotiomycetes</taxon>
        <taxon>Eurotiomycetidae</taxon>
        <taxon>Eurotiales</taxon>
        <taxon>Aspergillaceae</taxon>
        <taxon>Penicilliopsis</taxon>
    </lineage>
</organism>
<name>A0A1L9SDB1_9EURO</name>
<dbReference type="InterPro" id="IPR035959">
    <property type="entry name" value="RutC-like_sf"/>
</dbReference>
<dbReference type="PANTHER" id="PTHR11803">
    <property type="entry name" value="2-IMINOBUTANOATE/2-IMINOPROPANOATE DEAMINASE RIDA"/>
    <property type="match status" value="1"/>
</dbReference>
<dbReference type="GO" id="GO:0005739">
    <property type="term" value="C:mitochondrion"/>
    <property type="evidence" value="ECO:0007669"/>
    <property type="project" value="TreeGrafter"/>
</dbReference>
<dbReference type="VEuPathDB" id="FungiDB:ASPZODRAFT_27116"/>
<dbReference type="InterPro" id="IPR006175">
    <property type="entry name" value="YjgF/YER057c/UK114"/>
</dbReference>
<dbReference type="STRING" id="1073090.A0A1L9SDB1"/>
<sequence>MSFFLPPHKAQGLANYPHARIVPGRESPPCQRTLYISGTSSRNGDGTWEGVSEDAEGGLKLDIRAQTAAVLRNIGEIIRLASDGAGNLMDVVDVTVFLTDLERDYAGMNEEWNRVWKREEAPARTTVGVKALPNSRLLVEMKCVAVIFF</sequence>
<dbReference type="GeneID" id="34614542"/>
<accession>A0A1L9SDB1</accession>
<dbReference type="Pfam" id="PF01042">
    <property type="entry name" value="Ribonuc_L-PSP"/>
    <property type="match status" value="1"/>
</dbReference>
<dbReference type="Proteomes" id="UP000184188">
    <property type="component" value="Unassembled WGS sequence"/>
</dbReference>
<dbReference type="SUPFAM" id="SSF55298">
    <property type="entry name" value="YjgF-like"/>
    <property type="match status" value="1"/>
</dbReference>
<dbReference type="CDD" id="cd00448">
    <property type="entry name" value="YjgF_YER057c_UK114_family"/>
    <property type="match status" value="1"/>
</dbReference>
<evidence type="ECO:0000313" key="2">
    <source>
        <dbReference type="Proteomes" id="UP000184188"/>
    </source>
</evidence>
<dbReference type="Gene3D" id="3.30.1330.40">
    <property type="entry name" value="RutC-like"/>
    <property type="match status" value="1"/>
</dbReference>
<gene>
    <name evidence="1" type="ORF">ASPZODRAFT_27116</name>
</gene>
<proteinExistence type="predicted"/>
<dbReference type="RefSeq" id="XP_022579613.1">
    <property type="nucleotide sequence ID" value="XM_022728078.1"/>
</dbReference>
<dbReference type="OrthoDB" id="309640at2759"/>
<protein>
    <submittedName>
        <fullName evidence="1">Uncharacterized protein</fullName>
    </submittedName>
</protein>
<dbReference type="GO" id="GO:0005829">
    <property type="term" value="C:cytosol"/>
    <property type="evidence" value="ECO:0007669"/>
    <property type="project" value="TreeGrafter"/>
</dbReference>
<reference evidence="2" key="1">
    <citation type="journal article" date="2017" name="Genome Biol.">
        <title>Comparative genomics reveals high biological diversity and specific adaptations in the industrially and medically important fungal genus Aspergillus.</title>
        <authorList>
            <person name="de Vries R.P."/>
            <person name="Riley R."/>
            <person name="Wiebenga A."/>
            <person name="Aguilar-Osorio G."/>
            <person name="Amillis S."/>
            <person name="Uchima C.A."/>
            <person name="Anderluh G."/>
            <person name="Asadollahi M."/>
            <person name="Askin M."/>
            <person name="Barry K."/>
            <person name="Battaglia E."/>
            <person name="Bayram O."/>
            <person name="Benocci T."/>
            <person name="Braus-Stromeyer S.A."/>
            <person name="Caldana C."/>
            <person name="Canovas D."/>
            <person name="Cerqueira G.C."/>
            <person name="Chen F."/>
            <person name="Chen W."/>
            <person name="Choi C."/>
            <person name="Clum A."/>
            <person name="Dos Santos R.A."/>
            <person name="Damasio A.R."/>
            <person name="Diallinas G."/>
            <person name="Emri T."/>
            <person name="Fekete E."/>
            <person name="Flipphi M."/>
            <person name="Freyberg S."/>
            <person name="Gallo A."/>
            <person name="Gournas C."/>
            <person name="Habgood R."/>
            <person name="Hainaut M."/>
            <person name="Harispe M.L."/>
            <person name="Henrissat B."/>
            <person name="Hilden K.S."/>
            <person name="Hope R."/>
            <person name="Hossain A."/>
            <person name="Karabika E."/>
            <person name="Karaffa L."/>
            <person name="Karanyi Z."/>
            <person name="Krasevec N."/>
            <person name="Kuo A."/>
            <person name="Kusch H."/>
            <person name="LaButti K."/>
            <person name="Lagendijk E.L."/>
            <person name="Lapidus A."/>
            <person name="Levasseur A."/>
            <person name="Lindquist E."/>
            <person name="Lipzen A."/>
            <person name="Logrieco A.F."/>
            <person name="MacCabe A."/>
            <person name="Maekelae M.R."/>
            <person name="Malavazi I."/>
            <person name="Melin P."/>
            <person name="Meyer V."/>
            <person name="Mielnichuk N."/>
            <person name="Miskei M."/>
            <person name="Molnar A.P."/>
            <person name="Mule G."/>
            <person name="Ngan C.Y."/>
            <person name="Orejas M."/>
            <person name="Orosz E."/>
            <person name="Ouedraogo J.P."/>
            <person name="Overkamp K.M."/>
            <person name="Park H.-S."/>
            <person name="Perrone G."/>
            <person name="Piumi F."/>
            <person name="Punt P.J."/>
            <person name="Ram A.F."/>
            <person name="Ramon A."/>
            <person name="Rauscher S."/>
            <person name="Record E."/>
            <person name="Riano-Pachon D.M."/>
            <person name="Robert V."/>
            <person name="Roehrig J."/>
            <person name="Ruller R."/>
            <person name="Salamov A."/>
            <person name="Salih N.S."/>
            <person name="Samson R.A."/>
            <person name="Sandor E."/>
            <person name="Sanguinetti M."/>
            <person name="Schuetze T."/>
            <person name="Sepcic K."/>
            <person name="Shelest E."/>
            <person name="Sherlock G."/>
            <person name="Sophianopoulou V."/>
            <person name="Squina F.M."/>
            <person name="Sun H."/>
            <person name="Susca A."/>
            <person name="Todd R.B."/>
            <person name="Tsang A."/>
            <person name="Unkles S.E."/>
            <person name="van de Wiele N."/>
            <person name="van Rossen-Uffink D."/>
            <person name="Oliveira J.V."/>
            <person name="Vesth T.C."/>
            <person name="Visser J."/>
            <person name="Yu J.-H."/>
            <person name="Zhou M."/>
            <person name="Andersen M.R."/>
            <person name="Archer D.B."/>
            <person name="Baker S.E."/>
            <person name="Benoit I."/>
            <person name="Brakhage A.A."/>
            <person name="Braus G.H."/>
            <person name="Fischer R."/>
            <person name="Frisvad J.C."/>
            <person name="Goldman G.H."/>
            <person name="Houbraken J."/>
            <person name="Oakley B."/>
            <person name="Pocsi I."/>
            <person name="Scazzocchio C."/>
            <person name="Seiboth B."/>
            <person name="vanKuyk P.A."/>
            <person name="Wortman J."/>
            <person name="Dyer P.S."/>
            <person name="Grigoriev I.V."/>
        </authorList>
    </citation>
    <scope>NUCLEOTIDE SEQUENCE [LARGE SCALE GENOMIC DNA]</scope>
    <source>
        <strain evidence="2">CBS 506.65</strain>
    </source>
</reference>
<dbReference type="GO" id="GO:0019239">
    <property type="term" value="F:deaminase activity"/>
    <property type="evidence" value="ECO:0007669"/>
    <property type="project" value="TreeGrafter"/>
</dbReference>
<dbReference type="PANTHER" id="PTHR11803:SF48">
    <property type="entry name" value="2-AMINOMUCONATE DEAMINASE"/>
    <property type="match status" value="1"/>
</dbReference>
<dbReference type="EMBL" id="KV878346">
    <property type="protein sequence ID" value="OJJ45103.1"/>
    <property type="molecule type" value="Genomic_DNA"/>
</dbReference>
<keyword evidence="2" id="KW-1185">Reference proteome</keyword>
<dbReference type="AlphaFoldDB" id="A0A1L9SDB1"/>